<dbReference type="InterPro" id="IPR050742">
    <property type="entry name" value="Helicase_Restrict-Modif_Enz"/>
</dbReference>
<dbReference type="PANTHER" id="PTHR47396:SF1">
    <property type="entry name" value="ATP-DEPENDENT HELICASE IRC3-RELATED"/>
    <property type="match status" value="1"/>
</dbReference>
<feature type="region of interest" description="Disordered" evidence="1">
    <location>
        <begin position="925"/>
        <end position="973"/>
    </location>
</feature>
<dbReference type="GO" id="GO:0003677">
    <property type="term" value="F:DNA binding"/>
    <property type="evidence" value="ECO:0007669"/>
    <property type="project" value="InterPro"/>
</dbReference>
<name>A0A9P1FPI1_9DINO</name>
<dbReference type="EMBL" id="CAMXCT010000672">
    <property type="protein sequence ID" value="CAI3981965.1"/>
    <property type="molecule type" value="Genomic_DNA"/>
</dbReference>
<keyword evidence="4" id="KW-0067">ATP-binding</keyword>
<evidence type="ECO:0000313" key="4">
    <source>
        <dbReference type="EMBL" id="CAL4769277.1"/>
    </source>
</evidence>
<feature type="region of interest" description="Disordered" evidence="1">
    <location>
        <begin position="1"/>
        <end position="39"/>
    </location>
</feature>
<comment type="caution">
    <text evidence="3">The sequence shown here is derived from an EMBL/GenBank/DDBJ whole genome shotgun (WGS) entry which is preliminary data.</text>
</comment>
<dbReference type="GO" id="GO:0004386">
    <property type="term" value="F:helicase activity"/>
    <property type="evidence" value="ECO:0007669"/>
    <property type="project" value="UniProtKB-KW"/>
</dbReference>
<dbReference type="PROSITE" id="PS51194">
    <property type="entry name" value="HELICASE_CTER"/>
    <property type="match status" value="1"/>
</dbReference>
<dbReference type="Pfam" id="PF04851">
    <property type="entry name" value="ResIII"/>
    <property type="match status" value="1"/>
</dbReference>
<dbReference type="InterPro" id="IPR006935">
    <property type="entry name" value="Helicase/UvrB_N"/>
</dbReference>
<dbReference type="Pfam" id="PF00271">
    <property type="entry name" value="Helicase_C"/>
    <property type="match status" value="1"/>
</dbReference>
<keyword evidence="4" id="KW-0547">Nucleotide-binding</keyword>
<keyword evidence="4" id="KW-0347">Helicase</keyword>
<dbReference type="EMBL" id="CAMXCT030000672">
    <property type="protein sequence ID" value="CAL4769277.1"/>
    <property type="molecule type" value="Genomic_DNA"/>
</dbReference>
<reference evidence="4 5" key="2">
    <citation type="submission" date="2024-05" db="EMBL/GenBank/DDBJ databases">
        <authorList>
            <person name="Chen Y."/>
            <person name="Shah S."/>
            <person name="Dougan E. K."/>
            <person name="Thang M."/>
            <person name="Chan C."/>
        </authorList>
    </citation>
    <scope>NUCLEOTIDE SEQUENCE [LARGE SCALE GENOMIC DNA]</scope>
</reference>
<dbReference type="PANTHER" id="PTHR47396">
    <property type="entry name" value="TYPE I RESTRICTION ENZYME ECOKI R PROTEIN"/>
    <property type="match status" value="1"/>
</dbReference>
<evidence type="ECO:0000313" key="5">
    <source>
        <dbReference type="Proteomes" id="UP001152797"/>
    </source>
</evidence>
<sequence length="1590" mass="179763">KEIKGEEQTNVGEAGSLQISKPQKQSRTPPEGFKLKASGGSHMFDQQFQNQLERYDQKVRIYDASKDGGKGRHRIQVADCTLADAGASRMEGWTTEIYNRPSVILSSQDRWEIRLRELEMFVNKHGRPPRERGLSTWLDAQDAALRGQRLPMHRFQKLLESSTPIRCRVEGWQTVDAGVRFRQKCNELGEYVQLHRRLPDLERRQVGSSSWKLAKWLAHVRGGNIRLDANKMKLLQEVHPLVKAELQKWQDAPRFQQSKWEQRFGQLCGFVLASGRIPKGGGETKFERSCYDWLGIQSRKLSAGCLPDEMTKPPIGGGETSRMPEPQQTCRAASCPCAAESSVVIHQSAKIGQKDAAQSLDNGHESLAEARLDERDVAFMQRLRNLAHEALTWPHLGERQRLVWAAALELEAVPFQELPPWFWERQNSTRRLQGLDLLSLDGSHAVCCRNASVSFKEVRRFLRMARWVYKARDIGVSTEGACSKMHSGDPQSPVAQEGESLAAELRRRASGHDKPYQEAEIGREELQGTRMRISFEQFGECRWFLLDEKSRNLGVGDTQVLVWCSILDQWWPFPLSLVLHAFHSTGARLSAAAPAAVAENDGMQPPLRQCQRNCLEACAKGARIIEMACGTGKTRVIQELVSNVSGRVPLAVVLVAVPLRALLDQFTWDFRGFCKVGMGHNKKIDFDAKGFLAVTDSVHLLKKLKFDSIFVDEGHHPLPPKLPRSTELYRLSATHKDEPDFRYTMGQAIEDGVLCDYDITVPALTAHHAYVCLTDLLLKQAGRFRRVLAYCNSIAEAKRFRMVLRELGLAAWHINGTTPLKKRQTAIAEFAGPLQKPVHVLVTVEVLGEGINIPNADTCMFVEPRNSYRSIIQAIGRVLRHHPAKTLSHIVLPAVAIPSSRSASIPQTGSGNKEIKGEEQLNARDADSLQIPNRNPQVHSRAGGSDSELPTTEQHQQARKLRETRTAEDVGSRLQSHAAISMASPLADTRRQAKTFHPAFHSNSQQIDKVHGNWNENFDASLLKRKRGSRGVGSGIEYDEPSMQKTQATMGSKIHQTFTARGSGRSSMFDQQFGSQLGRFLAVLMRADQRLVGENAGDRIQVADCTLADAGASIMEGWTAEIYNRLFAILAREDYWEFRLESLEAFVEENGRLPRRQRKSPHYERSLGLWLNGQCAAFRQQRLPLYRFQKLLASSPLIRRRAKGWQTGDTDGLFEESCNRLREYVQLHHRLPDFASHRVGSSSWKLAKWVARVQRGSIRIDAGRMKLLQEVHPLVNTELQKWQDTPQLWQFRWERKLGQLSQFVLATGCIPKSGKKHEKSAYDWLRIQCRKLLAGYMSDDMVQPPVGGGETSRLPEPQLGACRGCQWEVERLAGCQCLWERAEVEMVAWAASCPCAAESSVVIHQSAEIGQKDAGQSLDTGHESRLDERDVAFMQRLRNLAHEALTWPHLGEKQRLVWAAALELEAVPFQELPPWFWERQNSTRRLQGLDLLSLDGSHAVRCWNPSVSFKEVRHFLRMARWVYKAGKCTVMTSSCRFPKKIKAFLQNSDAEHRVITNRTLKRLSASLFSPTTDRNGNGQRLRRCQHDCLE</sequence>
<reference evidence="3" key="1">
    <citation type="submission" date="2022-10" db="EMBL/GenBank/DDBJ databases">
        <authorList>
            <person name="Chen Y."/>
            <person name="Dougan E. K."/>
            <person name="Chan C."/>
            <person name="Rhodes N."/>
            <person name="Thang M."/>
        </authorList>
    </citation>
    <scope>NUCLEOTIDE SEQUENCE</scope>
</reference>
<evidence type="ECO:0000313" key="3">
    <source>
        <dbReference type="EMBL" id="CAI3981965.1"/>
    </source>
</evidence>
<dbReference type="Gene3D" id="3.40.50.300">
    <property type="entry name" value="P-loop containing nucleotide triphosphate hydrolases"/>
    <property type="match status" value="2"/>
</dbReference>
<evidence type="ECO:0000256" key="1">
    <source>
        <dbReference type="SAM" id="MobiDB-lite"/>
    </source>
</evidence>
<keyword evidence="4" id="KW-0378">Hydrolase</keyword>
<dbReference type="GO" id="GO:0005829">
    <property type="term" value="C:cytosol"/>
    <property type="evidence" value="ECO:0007669"/>
    <property type="project" value="TreeGrafter"/>
</dbReference>
<dbReference type="SMART" id="SM00490">
    <property type="entry name" value="HELICc"/>
    <property type="match status" value="1"/>
</dbReference>
<organism evidence="3">
    <name type="scientific">Cladocopium goreaui</name>
    <dbReference type="NCBI Taxonomy" id="2562237"/>
    <lineage>
        <taxon>Eukaryota</taxon>
        <taxon>Sar</taxon>
        <taxon>Alveolata</taxon>
        <taxon>Dinophyceae</taxon>
        <taxon>Suessiales</taxon>
        <taxon>Symbiodiniaceae</taxon>
        <taxon>Cladocopium</taxon>
    </lineage>
</organism>
<feature type="non-terminal residue" evidence="3">
    <location>
        <position position="1590"/>
    </location>
</feature>
<proteinExistence type="predicted"/>
<dbReference type="EMBL" id="CAMXCT020000672">
    <property type="protein sequence ID" value="CAL1135340.1"/>
    <property type="molecule type" value="Genomic_DNA"/>
</dbReference>
<dbReference type="Proteomes" id="UP001152797">
    <property type="component" value="Unassembled WGS sequence"/>
</dbReference>
<feature type="domain" description="Helicase C-terminal" evidence="2">
    <location>
        <begin position="772"/>
        <end position="937"/>
    </location>
</feature>
<dbReference type="Gene3D" id="6.10.140.530">
    <property type="match status" value="1"/>
</dbReference>
<feature type="non-terminal residue" evidence="3">
    <location>
        <position position="1"/>
    </location>
</feature>
<dbReference type="SUPFAM" id="SSF52540">
    <property type="entry name" value="P-loop containing nucleoside triphosphate hydrolases"/>
    <property type="match status" value="1"/>
</dbReference>
<accession>A0A9P1FPI1</accession>
<feature type="compositionally biased region" description="Polar residues" evidence="1">
    <location>
        <begin position="17"/>
        <end position="28"/>
    </location>
</feature>
<dbReference type="OrthoDB" id="413167at2759"/>
<dbReference type="InterPro" id="IPR001650">
    <property type="entry name" value="Helicase_C-like"/>
</dbReference>
<gene>
    <name evidence="3" type="ORF">C1SCF055_LOCUS9708</name>
</gene>
<keyword evidence="5" id="KW-1185">Reference proteome</keyword>
<dbReference type="GO" id="GO:0005524">
    <property type="term" value="F:ATP binding"/>
    <property type="evidence" value="ECO:0007669"/>
    <property type="project" value="InterPro"/>
</dbReference>
<dbReference type="GO" id="GO:0016787">
    <property type="term" value="F:hydrolase activity"/>
    <property type="evidence" value="ECO:0007669"/>
    <property type="project" value="InterPro"/>
</dbReference>
<feature type="compositionally biased region" description="Basic and acidic residues" evidence="1">
    <location>
        <begin position="960"/>
        <end position="971"/>
    </location>
</feature>
<evidence type="ECO:0000259" key="2">
    <source>
        <dbReference type="PROSITE" id="PS51194"/>
    </source>
</evidence>
<protein>
    <submittedName>
        <fullName evidence="4">Helicase</fullName>
    </submittedName>
</protein>
<dbReference type="InterPro" id="IPR027417">
    <property type="entry name" value="P-loop_NTPase"/>
</dbReference>